<dbReference type="InterPro" id="IPR012337">
    <property type="entry name" value="RNaseH-like_sf"/>
</dbReference>
<proteinExistence type="predicted"/>
<evidence type="ECO:0000256" key="5">
    <source>
        <dbReference type="ARBA" id="ARBA00022918"/>
    </source>
</evidence>
<evidence type="ECO:0000313" key="10">
    <source>
        <dbReference type="EMBL" id="CAK1599000.1"/>
    </source>
</evidence>
<evidence type="ECO:0000256" key="2">
    <source>
        <dbReference type="ARBA" id="ARBA00022695"/>
    </source>
</evidence>
<keyword evidence="2" id="KW-0548">Nucleotidyltransferase</keyword>
<dbReference type="Pfam" id="PF17921">
    <property type="entry name" value="Integrase_H2C2"/>
    <property type="match status" value="1"/>
</dbReference>
<dbReference type="FunFam" id="3.30.420.10:FF:000032">
    <property type="entry name" value="Retrovirus-related Pol polyprotein from transposon 297-like Protein"/>
    <property type="match status" value="1"/>
</dbReference>
<dbReference type="InterPro" id="IPR043502">
    <property type="entry name" value="DNA/RNA_pol_sf"/>
</dbReference>
<evidence type="ECO:0000259" key="8">
    <source>
        <dbReference type="PROSITE" id="PS50878"/>
    </source>
</evidence>
<dbReference type="InterPro" id="IPR043128">
    <property type="entry name" value="Rev_trsase/Diguanyl_cyclase"/>
</dbReference>
<dbReference type="InterPro" id="IPR036397">
    <property type="entry name" value="RNaseH_sf"/>
</dbReference>
<protein>
    <recommendedName>
        <fullName evidence="1">RNA-directed DNA polymerase</fullName>
        <ecNumber evidence="1">2.7.7.49</ecNumber>
    </recommendedName>
</protein>
<dbReference type="Pfam" id="PF17919">
    <property type="entry name" value="RT_RNaseH_2"/>
    <property type="match status" value="1"/>
</dbReference>
<sequence>MSKSGNTTSDEQEVCRVAIKVPPFWPDEPALWFVQLEGQFVLSNISQDNTKFYHVIANLDYKYISEVKDIITNPPVENKYEKLKKELISRLSASQEQRVRQLVAHEELGDRKPSQFLRHLRNLAGTDVPDEFIRSLWTSRLPSHIQAIIATQTDVNLDNVALLADKINEVTLQPQVHHIATLPHHTATSATPSTSSEFEELKRRLDDLSRLRRAFSWRFVIADVTKPIIGIDFLSFFNLLVDARHHRLVDNTTSLIAKAYSASSFALCQIKVFTGTSRYHSLLSQYPEITRPSGDPAVREVKHHTVHFIHTTPGPPVFCRPRRLAPDRLRIAKQEFEDMVRMGIARRSDSAWSSPLHLVPKKDNTFRPCGDYRALNARTIPDRYPVRHIGDFTHNLFGCQVFSKIDLVRAYNQIPIAPEDVCKTAIATPFGLFEFPFMGYGLRNSAQTFQRFMDEILRDIDFAFPYLDDILIASKDEANHERHLCTVFERLREHGVVINTAKSIFGVPEVEFLGFMVSAEGTRPTKEKVSAILNFPLPKNVRELRRYLGMLNFYRRFIPNAAQVQTPLHLLLKGENVKPSTLITWNPKLEQCFAESKSSLANASLLAHPDPTAELAIVTDASDTAVGAVLQQKNDSDWIPLAFFSKKLNTAQRKYSPYDRELLAMYEAIKYFKFMIEARSFTLFTDHKPLISAFNKNSQNLSPRQFRYLDYISQFTTDIRYIKGDDNIVADTLSRIDAISNVIDLQKLKISQEKDNDLVKLIEGNSSLKLQKVAISDFGKKLYCDISGTSPRLYLPLEFRREAFDSIHGLSHPGAKATIKLVAQRYVWPSMKKDCREWARACIDCQRSKVFRHTRSPVQPFSPPSNRFSHVHIDLIGPLPVSHGYKYCLTCVDRFTRWPEVVPLEDIKAETVANAFTRGWISRFGCPHKITTDRGKQFESHIFKELSKLTGSLHISTTAYHPAANGLVERFHRQLKGAIMCHANKDWYEVLPLVLLGIRCAWKEDIAASAAELVYGETLRLPSDFFISSLKQVTDYTDFVSRLRSHIRELKPSIVVRHGTPNAFIHKDLHKASHVFLRQDAIKKALQPPYSGPFKVIERDKKTFKINVNGKIITVSVDRLKPAYTLNDSTEPSEELHKEPSSAYTTKSGRKVKFTDFYRP</sequence>
<dbReference type="InterPro" id="IPR055469">
    <property type="entry name" value="DUF7041"/>
</dbReference>
<dbReference type="Pfam" id="PF23055">
    <property type="entry name" value="DUF7041"/>
    <property type="match status" value="1"/>
</dbReference>
<evidence type="ECO:0000259" key="9">
    <source>
        <dbReference type="PROSITE" id="PS50994"/>
    </source>
</evidence>
<dbReference type="InterPro" id="IPR000477">
    <property type="entry name" value="RT_dom"/>
</dbReference>
<dbReference type="PROSITE" id="PS50878">
    <property type="entry name" value="RT_POL"/>
    <property type="match status" value="1"/>
</dbReference>
<feature type="region of interest" description="Disordered" evidence="7">
    <location>
        <begin position="1126"/>
        <end position="1147"/>
    </location>
</feature>
<accession>A0AAV1LUA5</accession>
<dbReference type="EC" id="2.7.7.49" evidence="1"/>
<dbReference type="PANTHER" id="PTHR37984:SF5">
    <property type="entry name" value="PROTEIN NYNRIN-LIKE"/>
    <property type="match status" value="1"/>
</dbReference>
<dbReference type="SUPFAM" id="SSF56672">
    <property type="entry name" value="DNA/RNA polymerases"/>
    <property type="match status" value="1"/>
</dbReference>
<dbReference type="Gene3D" id="1.10.340.70">
    <property type="match status" value="1"/>
</dbReference>
<keyword evidence="6" id="KW-0511">Multifunctional enzyme</keyword>
<keyword evidence="5" id="KW-0695">RNA-directed DNA polymerase</keyword>
<evidence type="ECO:0000256" key="7">
    <source>
        <dbReference type="SAM" id="MobiDB-lite"/>
    </source>
</evidence>
<dbReference type="GO" id="GO:0004519">
    <property type="term" value="F:endonuclease activity"/>
    <property type="evidence" value="ECO:0007669"/>
    <property type="project" value="UniProtKB-KW"/>
</dbReference>
<dbReference type="GO" id="GO:0003676">
    <property type="term" value="F:nucleic acid binding"/>
    <property type="evidence" value="ECO:0007669"/>
    <property type="project" value="InterPro"/>
</dbReference>
<dbReference type="InterPro" id="IPR050951">
    <property type="entry name" value="Retrovirus_Pol_polyprotein"/>
</dbReference>
<dbReference type="PROSITE" id="PS50994">
    <property type="entry name" value="INTEGRASE"/>
    <property type="match status" value="1"/>
</dbReference>
<keyword evidence="3" id="KW-0540">Nuclease</keyword>
<keyword evidence="4" id="KW-0378">Hydrolase</keyword>
<dbReference type="Proteomes" id="UP001314205">
    <property type="component" value="Unassembled WGS sequence"/>
</dbReference>
<dbReference type="GO" id="GO:0003964">
    <property type="term" value="F:RNA-directed DNA polymerase activity"/>
    <property type="evidence" value="ECO:0007669"/>
    <property type="project" value="UniProtKB-KW"/>
</dbReference>
<evidence type="ECO:0000256" key="1">
    <source>
        <dbReference type="ARBA" id="ARBA00012493"/>
    </source>
</evidence>
<feature type="domain" description="Integrase catalytic" evidence="9">
    <location>
        <begin position="859"/>
        <end position="1030"/>
    </location>
</feature>
<dbReference type="InterPro" id="IPR041577">
    <property type="entry name" value="RT_RNaseH_2"/>
</dbReference>
<dbReference type="GO" id="GO:0042575">
    <property type="term" value="C:DNA polymerase complex"/>
    <property type="evidence" value="ECO:0007669"/>
    <property type="project" value="UniProtKB-ARBA"/>
</dbReference>
<evidence type="ECO:0000256" key="4">
    <source>
        <dbReference type="ARBA" id="ARBA00022759"/>
    </source>
</evidence>
<dbReference type="EMBL" id="CAVLGL010000104">
    <property type="protein sequence ID" value="CAK1599000.1"/>
    <property type="molecule type" value="Genomic_DNA"/>
</dbReference>
<dbReference type="FunFam" id="3.30.70.270:FF:000020">
    <property type="entry name" value="Transposon Tf2-6 polyprotein-like Protein"/>
    <property type="match status" value="1"/>
</dbReference>
<dbReference type="PANTHER" id="PTHR37984">
    <property type="entry name" value="PROTEIN CBG26694"/>
    <property type="match status" value="1"/>
</dbReference>
<dbReference type="Gene3D" id="3.30.70.270">
    <property type="match status" value="2"/>
</dbReference>
<feature type="domain" description="Reverse transcriptase" evidence="8">
    <location>
        <begin position="340"/>
        <end position="517"/>
    </location>
</feature>
<dbReference type="Gene3D" id="3.30.420.10">
    <property type="entry name" value="Ribonuclease H-like superfamily/Ribonuclease H"/>
    <property type="match status" value="1"/>
</dbReference>
<reference evidence="10 11" key="1">
    <citation type="submission" date="2023-11" db="EMBL/GenBank/DDBJ databases">
        <authorList>
            <person name="Hedman E."/>
            <person name="Englund M."/>
            <person name="Stromberg M."/>
            <person name="Nyberg Akerstrom W."/>
            <person name="Nylinder S."/>
            <person name="Jareborg N."/>
            <person name="Kallberg Y."/>
            <person name="Kronander E."/>
        </authorList>
    </citation>
    <scope>NUCLEOTIDE SEQUENCE [LARGE SCALE GENOMIC DNA]</scope>
</reference>
<keyword evidence="11" id="KW-1185">Reference proteome</keyword>
<dbReference type="CDD" id="cd09274">
    <property type="entry name" value="RNase_HI_RT_Ty3"/>
    <property type="match status" value="1"/>
</dbReference>
<evidence type="ECO:0000256" key="6">
    <source>
        <dbReference type="ARBA" id="ARBA00023268"/>
    </source>
</evidence>
<dbReference type="SUPFAM" id="SSF53098">
    <property type="entry name" value="Ribonuclease H-like"/>
    <property type="match status" value="1"/>
</dbReference>
<dbReference type="InterPro" id="IPR041588">
    <property type="entry name" value="Integrase_H2C2"/>
</dbReference>
<organism evidence="10 11">
    <name type="scientific">Parnassius mnemosyne</name>
    <name type="common">clouded apollo</name>
    <dbReference type="NCBI Taxonomy" id="213953"/>
    <lineage>
        <taxon>Eukaryota</taxon>
        <taxon>Metazoa</taxon>
        <taxon>Ecdysozoa</taxon>
        <taxon>Arthropoda</taxon>
        <taxon>Hexapoda</taxon>
        <taxon>Insecta</taxon>
        <taxon>Pterygota</taxon>
        <taxon>Neoptera</taxon>
        <taxon>Endopterygota</taxon>
        <taxon>Lepidoptera</taxon>
        <taxon>Glossata</taxon>
        <taxon>Ditrysia</taxon>
        <taxon>Papilionoidea</taxon>
        <taxon>Papilionidae</taxon>
        <taxon>Parnassiinae</taxon>
        <taxon>Parnassini</taxon>
        <taxon>Parnassius</taxon>
        <taxon>Driopa</taxon>
    </lineage>
</organism>
<comment type="caution">
    <text evidence="10">The sequence shown here is derived from an EMBL/GenBank/DDBJ whole genome shotgun (WGS) entry which is preliminary data.</text>
</comment>
<keyword evidence="2" id="KW-0808">Transferase</keyword>
<evidence type="ECO:0000256" key="3">
    <source>
        <dbReference type="ARBA" id="ARBA00022722"/>
    </source>
</evidence>
<dbReference type="CDD" id="cd01647">
    <property type="entry name" value="RT_LTR"/>
    <property type="match status" value="1"/>
</dbReference>
<keyword evidence="4" id="KW-0255">Endonuclease</keyword>
<dbReference type="Gene3D" id="3.10.10.10">
    <property type="entry name" value="HIV Type 1 Reverse Transcriptase, subunit A, domain 1"/>
    <property type="match status" value="1"/>
</dbReference>
<dbReference type="Pfam" id="PF00665">
    <property type="entry name" value="rve"/>
    <property type="match status" value="1"/>
</dbReference>
<dbReference type="InterPro" id="IPR001584">
    <property type="entry name" value="Integrase_cat-core"/>
</dbReference>
<dbReference type="Pfam" id="PF00078">
    <property type="entry name" value="RVT_1"/>
    <property type="match status" value="1"/>
</dbReference>
<dbReference type="AlphaFoldDB" id="A0AAV1LUA5"/>
<name>A0AAV1LUA5_9NEOP</name>
<evidence type="ECO:0000313" key="11">
    <source>
        <dbReference type="Proteomes" id="UP001314205"/>
    </source>
</evidence>
<dbReference type="FunFam" id="3.10.20.370:FF:000001">
    <property type="entry name" value="Retrovirus-related Pol polyprotein from transposon 17.6-like protein"/>
    <property type="match status" value="1"/>
</dbReference>
<dbReference type="GO" id="GO:0015074">
    <property type="term" value="P:DNA integration"/>
    <property type="evidence" value="ECO:0007669"/>
    <property type="project" value="InterPro"/>
</dbReference>
<gene>
    <name evidence="10" type="ORF">PARMNEM_LOCUS17926</name>
</gene>